<dbReference type="OrthoDB" id="5194528at2"/>
<dbReference type="EMBL" id="CABWKZ010000013">
    <property type="protein sequence ID" value="VXA55142.1"/>
    <property type="molecule type" value="Genomic_DNA"/>
</dbReference>
<proteinExistence type="predicted"/>
<accession>A0A1E7RAN8</accession>
<name>A0A653K3P2_9GAMM</name>
<reference evidence="1 3" key="1">
    <citation type="submission" date="2017-12" db="EMBL/GenBank/DDBJ databases">
        <title>Draft Genome sequences of multiple microbial strains isolated from spacecraft associated surfaces.</title>
        <authorList>
            <person name="Seuylemezian A."/>
            <person name="Vaishampayan P."/>
            <person name="Venkateswaran K."/>
        </authorList>
    </citation>
    <scope>NUCLEOTIDE SEQUENCE [LARGE SCALE GENOMIC DNA]</scope>
    <source>
        <strain evidence="1 3">2P01AA</strain>
    </source>
</reference>
<gene>
    <name evidence="2" type="ORF">ACI8B_200020</name>
    <name evidence="1" type="ORF">CW311_09330</name>
</gene>
<reference evidence="2 4" key="2">
    <citation type="submission" date="2019-10" db="EMBL/GenBank/DDBJ databases">
        <authorList>
            <person name="Karimi E."/>
        </authorList>
    </citation>
    <scope>NUCLEOTIDE SEQUENCE [LARGE SCALE GENOMIC DNA]</scope>
    <source>
        <strain evidence="2">Acinetobacter sp. 8BE</strain>
    </source>
</reference>
<dbReference type="EMBL" id="PISJ01000012">
    <property type="protein sequence ID" value="PKF34037.1"/>
    <property type="molecule type" value="Genomic_DNA"/>
</dbReference>
<dbReference type="Proteomes" id="UP000430404">
    <property type="component" value="Unassembled WGS sequence"/>
</dbReference>
<evidence type="ECO:0000313" key="4">
    <source>
        <dbReference type="Proteomes" id="UP000430404"/>
    </source>
</evidence>
<protein>
    <submittedName>
        <fullName evidence="2">Uncharacterized protein</fullName>
    </submittedName>
</protein>
<dbReference type="AlphaFoldDB" id="A0A653K3P2"/>
<evidence type="ECO:0000313" key="1">
    <source>
        <dbReference type="EMBL" id="PKF34037.1"/>
    </source>
</evidence>
<evidence type="ECO:0000313" key="2">
    <source>
        <dbReference type="EMBL" id="VXA55142.1"/>
    </source>
</evidence>
<accession>A0A653K3P2</accession>
<sequence length="164" mass="19287">MEQHFLKTVELIEAILQSGTEEAYFEVFEQYEGDIYQILMIVDWREEDEAIVEYCEKILQTGELSVETESADNAQGFIIRLHYKDQALIIPYQGEGADRDTTLKALNQILQPDYEIRFCEPSDGSDTLEFIPLPKVLWQKLDQKYSHQIDQFFRRFEPESVFFG</sequence>
<dbReference type="Proteomes" id="UP000233553">
    <property type="component" value="Unassembled WGS sequence"/>
</dbReference>
<organism evidence="2 4">
    <name type="scientific">Acinetobacter proteolyticus</name>
    <dbReference type="NCBI Taxonomy" id="1776741"/>
    <lineage>
        <taxon>Bacteria</taxon>
        <taxon>Pseudomonadati</taxon>
        <taxon>Pseudomonadota</taxon>
        <taxon>Gammaproteobacteria</taxon>
        <taxon>Moraxellales</taxon>
        <taxon>Moraxellaceae</taxon>
        <taxon>Acinetobacter</taxon>
    </lineage>
</organism>
<evidence type="ECO:0000313" key="3">
    <source>
        <dbReference type="Proteomes" id="UP000233553"/>
    </source>
</evidence>
<dbReference type="RefSeq" id="WP_070074737.1">
    <property type="nucleotide sequence ID" value="NZ_LR732744.1"/>
</dbReference>